<evidence type="ECO:0000313" key="10">
    <source>
        <dbReference type="EMBL" id="KAJ1112264.1"/>
    </source>
</evidence>
<protein>
    <recommendedName>
        <fullName evidence="2">RING-type E3 ubiquitin transferase</fullName>
        <ecNumber evidence="2">2.3.2.27</ecNumber>
    </recommendedName>
</protein>
<dbReference type="InterPro" id="IPR013783">
    <property type="entry name" value="Ig-like_fold"/>
</dbReference>
<dbReference type="SMART" id="SM00336">
    <property type="entry name" value="BBOX"/>
    <property type="match status" value="2"/>
</dbReference>
<dbReference type="AlphaFoldDB" id="A0AAV7NC58"/>
<evidence type="ECO:0000256" key="3">
    <source>
        <dbReference type="ARBA" id="ARBA00022737"/>
    </source>
</evidence>
<dbReference type="PANTHER" id="PTHR25462:SF291">
    <property type="entry name" value="E3 UBIQUITIN-PROTEIN LIGASE TRIM45"/>
    <property type="match status" value="1"/>
</dbReference>
<comment type="caution">
    <text evidence="10">The sequence shown here is derived from an EMBL/GenBank/DDBJ whole genome shotgun (WGS) entry which is preliminary data.</text>
</comment>
<dbReference type="CDD" id="cd19809">
    <property type="entry name" value="Bbox1_TRIM45_C-X"/>
    <property type="match status" value="1"/>
</dbReference>
<evidence type="ECO:0000256" key="6">
    <source>
        <dbReference type="PROSITE-ProRule" id="PRU00024"/>
    </source>
</evidence>
<keyword evidence="8" id="KW-0175">Coiled coil</keyword>
<dbReference type="GO" id="GO:0005654">
    <property type="term" value="C:nucleoplasm"/>
    <property type="evidence" value="ECO:0007669"/>
    <property type="project" value="TreeGrafter"/>
</dbReference>
<gene>
    <name evidence="10" type="ORF">NDU88_000532</name>
</gene>
<evidence type="ECO:0000256" key="8">
    <source>
        <dbReference type="SAM" id="Coils"/>
    </source>
</evidence>
<dbReference type="InterPro" id="IPR003649">
    <property type="entry name" value="Bbox_C"/>
</dbReference>
<evidence type="ECO:0000256" key="1">
    <source>
        <dbReference type="ARBA" id="ARBA00000900"/>
    </source>
</evidence>
<dbReference type="EC" id="2.3.2.27" evidence="2"/>
<dbReference type="SMART" id="SM00502">
    <property type="entry name" value="BBC"/>
    <property type="match status" value="1"/>
</dbReference>
<evidence type="ECO:0000256" key="2">
    <source>
        <dbReference type="ARBA" id="ARBA00012483"/>
    </source>
</evidence>
<dbReference type="InterPro" id="IPR001298">
    <property type="entry name" value="Filamin/ABP280_rpt"/>
</dbReference>
<dbReference type="GO" id="GO:0008270">
    <property type="term" value="F:zinc ion binding"/>
    <property type="evidence" value="ECO:0007669"/>
    <property type="project" value="UniProtKB-KW"/>
</dbReference>
<evidence type="ECO:0000256" key="5">
    <source>
        <dbReference type="ARBA" id="ARBA00022833"/>
    </source>
</evidence>
<accession>A0AAV7NC58</accession>
<feature type="domain" description="B box-type" evidence="9">
    <location>
        <begin position="57"/>
        <end position="99"/>
    </location>
</feature>
<evidence type="ECO:0000259" key="9">
    <source>
        <dbReference type="PROSITE" id="PS50119"/>
    </source>
</evidence>
<dbReference type="InterPro" id="IPR000315">
    <property type="entry name" value="Znf_B-box"/>
</dbReference>
<organism evidence="10 11">
    <name type="scientific">Pleurodeles waltl</name>
    <name type="common">Iberian ribbed newt</name>
    <dbReference type="NCBI Taxonomy" id="8319"/>
    <lineage>
        <taxon>Eukaryota</taxon>
        <taxon>Metazoa</taxon>
        <taxon>Chordata</taxon>
        <taxon>Craniata</taxon>
        <taxon>Vertebrata</taxon>
        <taxon>Euteleostomi</taxon>
        <taxon>Amphibia</taxon>
        <taxon>Batrachia</taxon>
        <taxon>Caudata</taxon>
        <taxon>Salamandroidea</taxon>
        <taxon>Salamandridae</taxon>
        <taxon>Pleurodelinae</taxon>
        <taxon>Pleurodeles</taxon>
    </lineage>
</organism>
<keyword evidence="5" id="KW-0862">Zinc</keyword>
<dbReference type="InterPro" id="IPR047153">
    <property type="entry name" value="TRIM45/56/19-like"/>
</dbReference>
<reference evidence="10" key="1">
    <citation type="journal article" date="2022" name="bioRxiv">
        <title>Sequencing and chromosome-scale assembly of the giantPleurodeles waltlgenome.</title>
        <authorList>
            <person name="Brown T."/>
            <person name="Elewa A."/>
            <person name="Iarovenko S."/>
            <person name="Subramanian E."/>
            <person name="Araus A.J."/>
            <person name="Petzold A."/>
            <person name="Susuki M."/>
            <person name="Suzuki K.-i.T."/>
            <person name="Hayashi T."/>
            <person name="Toyoda A."/>
            <person name="Oliveira C."/>
            <person name="Osipova E."/>
            <person name="Leigh N.D."/>
            <person name="Simon A."/>
            <person name="Yun M.H."/>
        </authorList>
    </citation>
    <scope>NUCLEOTIDE SEQUENCE</scope>
    <source>
        <strain evidence="10">20211129_DDA</strain>
        <tissue evidence="10">Liver</tissue>
    </source>
</reference>
<dbReference type="PROSITE" id="PS50194">
    <property type="entry name" value="FILAMIN_REPEAT"/>
    <property type="match status" value="1"/>
</dbReference>
<dbReference type="Pfam" id="PF00643">
    <property type="entry name" value="zf-B_box"/>
    <property type="match status" value="1"/>
</dbReference>
<dbReference type="Gene3D" id="4.10.830.40">
    <property type="match status" value="1"/>
</dbReference>
<comment type="catalytic activity">
    <reaction evidence="1">
        <text>S-ubiquitinyl-[E2 ubiquitin-conjugating enzyme]-L-cysteine + [acceptor protein]-L-lysine = [E2 ubiquitin-conjugating enzyme]-L-cysteine + N(6)-ubiquitinyl-[acceptor protein]-L-lysine.</text>
        <dbReference type="EC" id="2.3.2.27"/>
    </reaction>
</comment>
<dbReference type="Gene3D" id="3.30.160.60">
    <property type="entry name" value="Classic Zinc Finger"/>
    <property type="match status" value="1"/>
</dbReference>
<dbReference type="InterPro" id="IPR017868">
    <property type="entry name" value="Filamin/ABP280_repeat-like"/>
</dbReference>
<dbReference type="PROSITE" id="PS50119">
    <property type="entry name" value="ZF_BBOX"/>
    <property type="match status" value="2"/>
</dbReference>
<feature type="coiled-coil region" evidence="8">
    <location>
        <begin position="208"/>
        <end position="235"/>
    </location>
</feature>
<dbReference type="SUPFAM" id="SSF81296">
    <property type="entry name" value="E set domains"/>
    <property type="match status" value="1"/>
</dbReference>
<feature type="repeat" description="Filamin" evidence="7">
    <location>
        <begin position="317"/>
        <end position="420"/>
    </location>
</feature>
<keyword evidence="4 6" id="KW-0863">Zinc-finger</keyword>
<dbReference type="EMBL" id="JANPWB010000012">
    <property type="protein sequence ID" value="KAJ1112264.1"/>
    <property type="molecule type" value="Genomic_DNA"/>
</dbReference>
<dbReference type="Proteomes" id="UP001066276">
    <property type="component" value="Chromosome 8"/>
</dbReference>
<dbReference type="PANTHER" id="PTHR25462">
    <property type="entry name" value="BONUS, ISOFORM C-RELATED"/>
    <property type="match status" value="1"/>
</dbReference>
<dbReference type="SUPFAM" id="SSF57845">
    <property type="entry name" value="B-box zinc-binding domain"/>
    <property type="match status" value="1"/>
</dbReference>
<sequence>MDPASSPRDKTQLSILCPVCDGEVELPPGGARALVIDHLVANEVLLESLQRDGVGLVCDLCNEGSAEKRCNICRANLCEFCCQAHRRQKKTASHAVVGLKDLKSFSRMGKPIQCASHPAEELRLFCETCDRPVCRDCVVGDHREHAYDFTGSIIHKHGDYMRELLKCTQPHVGALEGALREIEGAGKSVADRLECVKAEIHKFADGYVRAVEEHRGRLLARLEELKLQRERALQLQRAQLGQLLADMRTGVDFTERLLTAGSDIEILMTKGVVVRRLRKLNKADYSVHPCVDSAIRFSATEKARQCSGYEMFGAIVTKAMDPTKCTLDGEDFHNAREEQSSAFTLVCKDASSERMGRGGEQVRVSMVSKDRKECVIKPTVHDNNDGTYSVSYTPHAPGMYTVGVCIKGQHVQGSPFLLTVKSKFRKHSGVFHCCTFCSSGGQKDARCGCGGSMPGGYQGCGHGHKGHPGRSHWSCCGRTLENSECAAIAGDSGHRSLLRTVAM</sequence>
<proteinExistence type="predicted"/>
<dbReference type="GO" id="GO:0061630">
    <property type="term" value="F:ubiquitin protein ligase activity"/>
    <property type="evidence" value="ECO:0007669"/>
    <property type="project" value="UniProtKB-EC"/>
</dbReference>
<evidence type="ECO:0000256" key="4">
    <source>
        <dbReference type="ARBA" id="ARBA00022771"/>
    </source>
</evidence>
<dbReference type="Gene3D" id="2.60.40.10">
    <property type="entry name" value="Immunoglobulins"/>
    <property type="match status" value="1"/>
</dbReference>
<keyword evidence="4 6" id="KW-0479">Metal-binding</keyword>
<keyword evidence="3" id="KW-0677">Repeat</keyword>
<dbReference type="InterPro" id="IPR014756">
    <property type="entry name" value="Ig_E-set"/>
</dbReference>
<evidence type="ECO:0000313" key="11">
    <source>
        <dbReference type="Proteomes" id="UP001066276"/>
    </source>
</evidence>
<dbReference type="CDD" id="cd19785">
    <property type="entry name" value="Bbox2_TRIM45_C-X"/>
    <property type="match status" value="1"/>
</dbReference>
<dbReference type="Pfam" id="PF00630">
    <property type="entry name" value="Filamin"/>
    <property type="match status" value="1"/>
</dbReference>
<name>A0AAV7NC58_PLEWA</name>
<keyword evidence="11" id="KW-1185">Reference proteome</keyword>
<feature type="domain" description="B box-type" evidence="9">
    <location>
        <begin position="109"/>
        <end position="145"/>
    </location>
</feature>
<dbReference type="SMART" id="SM00557">
    <property type="entry name" value="IG_FLMN"/>
    <property type="match status" value="1"/>
</dbReference>
<evidence type="ECO:0000256" key="7">
    <source>
        <dbReference type="PROSITE-ProRule" id="PRU00087"/>
    </source>
</evidence>